<dbReference type="InterPro" id="IPR012337">
    <property type="entry name" value="RNaseH-like_sf"/>
</dbReference>
<keyword evidence="4" id="KW-1185">Reference proteome</keyword>
<protein>
    <recommendedName>
        <fullName evidence="2">RNase H type-1 domain-containing protein</fullName>
    </recommendedName>
</protein>
<dbReference type="CDD" id="cd09276">
    <property type="entry name" value="Rnase_HI_RT_non_LTR"/>
    <property type="match status" value="1"/>
</dbReference>
<name>A0A9D4PAB4_RHISA</name>
<dbReference type="GO" id="GO:0004523">
    <property type="term" value="F:RNA-DNA hybrid ribonuclease activity"/>
    <property type="evidence" value="ECO:0007669"/>
    <property type="project" value="InterPro"/>
</dbReference>
<reference evidence="3" key="2">
    <citation type="submission" date="2021-09" db="EMBL/GenBank/DDBJ databases">
        <authorList>
            <person name="Jia N."/>
            <person name="Wang J."/>
            <person name="Shi W."/>
            <person name="Du L."/>
            <person name="Sun Y."/>
            <person name="Zhan W."/>
            <person name="Jiang J."/>
            <person name="Wang Q."/>
            <person name="Zhang B."/>
            <person name="Ji P."/>
            <person name="Sakyi L.B."/>
            <person name="Cui X."/>
            <person name="Yuan T."/>
            <person name="Jiang B."/>
            <person name="Yang W."/>
            <person name="Lam T.T.-Y."/>
            <person name="Chang Q."/>
            <person name="Ding S."/>
            <person name="Wang X."/>
            <person name="Zhu J."/>
            <person name="Ruan X."/>
            <person name="Zhao L."/>
            <person name="Wei J."/>
            <person name="Que T."/>
            <person name="Du C."/>
            <person name="Cheng J."/>
            <person name="Dai P."/>
            <person name="Han X."/>
            <person name="Huang E."/>
            <person name="Gao Y."/>
            <person name="Liu J."/>
            <person name="Shao H."/>
            <person name="Ye R."/>
            <person name="Li L."/>
            <person name="Wei W."/>
            <person name="Wang X."/>
            <person name="Wang C."/>
            <person name="Huo Q."/>
            <person name="Li W."/>
            <person name="Guo W."/>
            <person name="Chen H."/>
            <person name="Chen S."/>
            <person name="Zhou L."/>
            <person name="Zhou L."/>
            <person name="Ni X."/>
            <person name="Tian J."/>
            <person name="Zhou Y."/>
            <person name="Sheng Y."/>
            <person name="Liu T."/>
            <person name="Pan Y."/>
            <person name="Xia L."/>
            <person name="Li J."/>
            <person name="Zhao F."/>
            <person name="Cao W."/>
        </authorList>
    </citation>
    <scope>NUCLEOTIDE SEQUENCE</scope>
    <source>
        <strain evidence="3">Rsan-2018</strain>
        <tissue evidence="3">Larvae</tissue>
    </source>
</reference>
<feature type="domain" description="RNase H type-1" evidence="2">
    <location>
        <begin position="10"/>
        <end position="134"/>
    </location>
</feature>
<dbReference type="PROSITE" id="PS50879">
    <property type="entry name" value="RNASE_H_1"/>
    <property type="match status" value="1"/>
</dbReference>
<evidence type="ECO:0000313" key="4">
    <source>
        <dbReference type="Proteomes" id="UP000821837"/>
    </source>
</evidence>
<evidence type="ECO:0000259" key="2">
    <source>
        <dbReference type="PROSITE" id="PS50879"/>
    </source>
</evidence>
<accession>A0A9D4PAB4</accession>
<comment type="caution">
    <text evidence="3">The sequence shown here is derived from an EMBL/GenBank/DDBJ whole genome shotgun (WGS) entry which is preliminary data.</text>
</comment>
<dbReference type="AlphaFoldDB" id="A0A9D4PAB4"/>
<dbReference type="InterPro" id="IPR002156">
    <property type="entry name" value="RNaseH_domain"/>
</dbReference>
<dbReference type="VEuPathDB" id="VectorBase:RSAN_057827"/>
<gene>
    <name evidence="3" type="ORF">HPB52_025018</name>
</gene>
<reference evidence="3" key="1">
    <citation type="journal article" date="2020" name="Cell">
        <title>Large-Scale Comparative Analyses of Tick Genomes Elucidate Their Genetic Diversity and Vector Capacities.</title>
        <authorList>
            <consortium name="Tick Genome and Microbiome Consortium (TIGMIC)"/>
            <person name="Jia N."/>
            <person name="Wang J."/>
            <person name="Shi W."/>
            <person name="Du L."/>
            <person name="Sun Y."/>
            <person name="Zhan W."/>
            <person name="Jiang J.F."/>
            <person name="Wang Q."/>
            <person name="Zhang B."/>
            <person name="Ji P."/>
            <person name="Bell-Sakyi L."/>
            <person name="Cui X.M."/>
            <person name="Yuan T.T."/>
            <person name="Jiang B.G."/>
            <person name="Yang W.F."/>
            <person name="Lam T.T."/>
            <person name="Chang Q.C."/>
            <person name="Ding S.J."/>
            <person name="Wang X.J."/>
            <person name="Zhu J.G."/>
            <person name="Ruan X.D."/>
            <person name="Zhao L."/>
            <person name="Wei J.T."/>
            <person name="Ye R.Z."/>
            <person name="Que T.C."/>
            <person name="Du C.H."/>
            <person name="Zhou Y.H."/>
            <person name="Cheng J.X."/>
            <person name="Dai P.F."/>
            <person name="Guo W.B."/>
            <person name="Han X.H."/>
            <person name="Huang E.J."/>
            <person name="Li L.F."/>
            <person name="Wei W."/>
            <person name="Gao Y.C."/>
            <person name="Liu J.Z."/>
            <person name="Shao H.Z."/>
            <person name="Wang X."/>
            <person name="Wang C.C."/>
            <person name="Yang T.C."/>
            <person name="Huo Q.B."/>
            <person name="Li W."/>
            <person name="Chen H.Y."/>
            <person name="Chen S.E."/>
            <person name="Zhou L.G."/>
            <person name="Ni X.B."/>
            <person name="Tian J.H."/>
            <person name="Sheng Y."/>
            <person name="Liu T."/>
            <person name="Pan Y.S."/>
            <person name="Xia L.Y."/>
            <person name="Li J."/>
            <person name="Zhao F."/>
            <person name="Cao W.C."/>
        </authorList>
    </citation>
    <scope>NUCLEOTIDE SEQUENCE</scope>
    <source>
        <strain evidence="3">Rsan-2018</strain>
    </source>
</reference>
<dbReference type="Pfam" id="PF00075">
    <property type="entry name" value="RNase_H"/>
    <property type="match status" value="1"/>
</dbReference>
<organism evidence="3 4">
    <name type="scientific">Rhipicephalus sanguineus</name>
    <name type="common">Brown dog tick</name>
    <name type="synonym">Ixodes sanguineus</name>
    <dbReference type="NCBI Taxonomy" id="34632"/>
    <lineage>
        <taxon>Eukaryota</taxon>
        <taxon>Metazoa</taxon>
        <taxon>Ecdysozoa</taxon>
        <taxon>Arthropoda</taxon>
        <taxon>Chelicerata</taxon>
        <taxon>Arachnida</taxon>
        <taxon>Acari</taxon>
        <taxon>Parasitiformes</taxon>
        <taxon>Ixodida</taxon>
        <taxon>Ixodoidea</taxon>
        <taxon>Ixodidae</taxon>
        <taxon>Rhipicephalinae</taxon>
        <taxon>Rhipicephalus</taxon>
        <taxon>Rhipicephalus</taxon>
    </lineage>
</organism>
<feature type="region of interest" description="Disordered" evidence="1">
    <location>
        <begin position="145"/>
        <end position="172"/>
    </location>
</feature>
<dbReference type="InterPro" id="IPR036397">
    <property type="entry name" value="RNaseH_sf"/>
</dbReference>
<proteinExistence type="predicted"/>
<sequence>MATSMQLESYADHLHAYADGSAVPNTGSSACVADEQGLPVHASSTAAEAEGLHLAVDLLTKELPRTPVVIYHDSKAALLSLQRAERASMGVALLSTRLAAIQDTGCLVSLQWLPAHVGIPGKEEADRLAESAHDNRAALSTAVTAGHHKASLAAPPTGMPRRSSDASPEGNPPALTRIGCIWTGYRRYRMGLVPSPACTSCGEPESLANLLLTCPAHIEQRRHLQLAYRTLGLPSGSQEGLLLPGRHRGHFLQSLVKFQDFTGLSFRL</sequence>
<dbReference type="Proteomes" id="UP000821837">
    <property type="component" value="Unassembled WGS sequence"/>
</dbReference>
<evidence type="ECO:0000256" key="1">
    <source>
        <dbReference type="SAM" id="MobiDB-lite"/>
    </source>
</evidence>
<evidence type="ECO:0000313" key="3">
    <source>
        <dbReference type="EMBL" id="KAH7932014.1"/>
    </source>
</evidence>
<dbReference type="EMBL" id="JABSTV010001792">
    <property type="protein sequence ID" value="KAH7932014.1"/>
    <property type="molecule type" value="Genomic_DNA"/>
</dbReference>
<dbReference type="Gene3D" id="3.30.420.10">
    <property type="entry name" value="Ribonuclease H-like superfamily/Ribonuclease H"/>
    <property type="match status" value="1"/>
</dbReference>
<dbReference type="SUPFAM" id="SSF53098">
    <property type="entry name" value="Ribonuclease H-like"/>
    <property type="match status" value="1"/>
</dbReference>
<dbReference type="GO" id="GO:0003676">
    <property type="term" value="F:nucleic acid binding"/>
    <property type="evidence" value="ECO:0007669"/>
    <property type="project" value="InterPro"/>
</dbReference>